<name>A0A227IU94_VIBPH</name>
<evidence type="ECO:0000313" key="1">
    <source>
        <dbReference type="EMBL" id="OXE26449.1"/>
    </source>
</evidence>
<proteinExistence type="predicted"/>
<dbReference type="AlphaFoldDB" id="A0A227IU94"/>
<comment type="caution">
    <text evidence="1">The sequence shown here is derived from an EMBL/GenBank/DDBJ whole genome shotgun (WGS) entry which is preliminary data.</text>
</comment>
<evidence type="ECO:0000313" key="2">
    <source>
        <dbReference type="Proteomes" id="UP000214596"/>
    </source>
</evidence>
<accession>A0A227IU94</accession>
<feature type="non-terminal residue" evidence="1">
    <location>
        <position position="83"/>
    </location>
</feature>
<dbReference type="Proteomes" id="UP000214596">
    <property type="component" value="Unassembled WGS sequence"/>
</dbReference>
<reference evidence="1 2" key="1">
    <citation type="journal article" date="2017" name="Appl. Environ. Microbiol.">
        <title>Parallel evolution of two clades of a major Atlantic endemic Vibrio parahaemolyticus pathogen lineage by independent acquisition of related pathogenicity islands.</title>
        <authorList>
            <person name="Xu F."/>
            <person name="Gonzalez-Escalona N."/>
            <person name="Drees K.P."/>
            <person name="Sebra R.P."/>
            <person name="Cooper V.S."/>
            <person name="Jones S.H."/>
            <person name="Whistler C.A."/>
        </authorList>
    </citation>
    <scope>NUCLEOTIDE SEQUENCE [LARGE SCALE GENOMIC DNA]</scope>
    <source>
        <strain evidence="1 2">MAVP-3</strain>
    </source>
</reference>
<gene>
    <name evidence="1" type="ORF">CA163_37030</name>
</gene>
<sequence>AWASVHRIRQFQQFGGEPVSLWRSLRRATAEQTQKDDQLEELRQAADSSKWALFCQLAKGAKLAYKENKNDYGEPIKKIIGFE</sequence>
<feature type="non-terminal residue" evidence="1">
    <location>
        <position position="1"/>
    </location>
</feature>
<dbReference type="EMBL" id="NIXT01005027">
    <property type="protein sequence ID" value="OXE26449.1"/>
    <property type="molecule type" value="Genomic_DNA"/>
</dbReference>
<organism evidence="1 2">
    <name type="scientific">Vibrio parahaemolyticus</name>
    <dbReference type="NCBI Taxonomy" id="670"/>
    <lineage>
        <taxon>Bacteria</taxon>
        <taxon>Pseudomonadati</taxon>
        <taxon>Pseudomonadota</taxon>
        <taxon>Gammaproteobacteria</taxon>
        <taxon>Vibrionales</taxon>
        <taxon>Vibrionaceae</taxon>
        <taxon>Vibrio</taxon>
    </lineage>
</organism>
<protein>
    <submittedName>
        <fullName evidence="1">Uncharacterized protein</fullName>
    </submittedName>
</protein>